<proteinExistence type="inferred from homology"/>
<evidence type="ECO:0000313" key="14">
    <source>
        <dbReference type="EMBL" id="KAK2070528.1"/>
    </source>
</evidence>
<accession>A0AAD9I415</accession>
<keyword evidence="9 12" id="KW-0472">Membrane</keyword>
<dbReference type="GO" id="GO:0042761">
    <property type="term" value="P:very long-chain fatty acid biosynthetic process"/>
    <property type="evidence" value="ECO:0007669"/>
    <property type="project" value="TreeGrafter"/>
</dbReference>
<dbReference type="GO" id="GO:0034625">
    <property type="term" value="P:fatty acid elongation, monounsaturated fatty acid"/>
    <property type="evidence" value="ECO:0007669"/>
    <property type="project" value="TreeGrafter"/>
</dbReference>
<keyword evidence="4 12" id="KW-0808">Transferase</keyword>
<feature type="compositionally biased region" description="Polar residues" evidence="13">
    <location>
        <begin position="323"/>
        <end position="346"/>
    </location>
</feature>
<dbReference type="Pfam" id="PF01151">
    <property type="entry name" value="ELO"/>
    <property type="match status" value="1"/>
</dbReference>
<comment type="catalytic activity">
    <reaction evidence="12">
        <text>an acyl-CoA + malonyl-CoA + H(+) = a 3-oxoacyl-CoA + CO2 + CoA</text>
        <dbReference type="Rhea" id="RHEA:50252"/>
        <dbReference type="ChEBI" id="CHEBI:15378"/>
        <dbReference type="ChEBI" id="CHEBI:16526"/>
        <dbReference type="ChEBI" id="CHEBI:57287"/>
        <dbReference type="ChEBI" id="CHEBI:57384"/>
        <dbReference type="ChEBI" id="CHEBI:58342"/>
        <dbReference type="ChEBI" id="CHEBI:90726"/>
    </reaction>
    <physiologicalReaction direction="left-to-right" evidence="12">
        <dbReference type="Rhea" id="RHEA:50253"/>
    </physiologicalReaction>
</comment>
<feature type="transmembrane region" description="Helical" evidence="12">
    <location>
        <begin position="90"/>
        <end position="109"/>
    </location>
</feature>
<evidence type="ECO:0000313" key="15">
    <source>
        <dbReference type="Proteomes" id="UP001217918"/>
    </source>
</evidence>
<protein>
    <recommendedName>
        <fullName evidence="12">Elongation of fatty acids protein</fullName>
        <ecNumber evidence="12">2.3.1.-</ecNumber>
    </recommendedName>
</protein>
<evidence type="ECO:0000256" key="9">
    <source>
        <dbReference type="ARBA" id="ARBA00023136"/>
    </source>
</evidence>
<dbReference type="GO" id="GO:0009922">
    <property type="term" value="F:fatty acid elongase activity"/>
    <property type="evidence" value="ECO:0007669"/>
    <property type="project" value="UniProtKB-EC"/>
</dbReference>
<dbReference type="InterPro" id="IPR002076">
    <property type="entry name" value="ELO_fam"/>
</dbReference>
<sequence>MATASPASLLDKLPMPTLDRPFGIHLWPLLDKAFELTVGYPASEFRFVPGRTPMSTLKETGIFVVIYYAVIFGGREWMRNRQPFKLRTPFLIHNFVLTAVSAILLALYIEELLPTVVRNGIFHAICHADGGWTQHLVVLYYLTYLTKYLELLDTGFLFLKKKPLTFLHCYHHGATAVLCYTQLIGSTAVSWVPITLNLAVHVVMYWYYFQSARGIRIWWKEWVTRFQIIQFFIDLGFVYFASWTYFTSTYFPWLPNAGSCAGEEFAAFAGITILTSYLFLFISFYVATYKKGRESTNSRKALRRMSQAPLPDPHQLLNPKAAATSSGDAKSTGVKTNGYSTRSRKA</sequence>
<evidence type="ECO:0000256" key="8">
    <source>
        <dbReference type="ARBA" id="ARBA00023098"/>
    </source>
</evidence>
<evidence type="ECO:0000256" key="10">
    <source>
        <dbReference type="ARBA" id="ARBA00023160"/>
    </source>
</evidence>
<dbReference type="AlphaFoldDB" id="A0AAD9I415"/>
<feature type="region of interest" description="Disordered" evidence="13">
    <location>
        <begin position="302"/>
        <end position="346"/>
    </location>
</feature>
<dbReference type="PANTHER" id="PTHR11157:SF134">
    <property type="entry name" value="ELONGATION OF FATTY ACIDS PROTEIN 1-RELATED"/>
    <property type="match status" value="1"/>
</dbReference>
<dbReference type="Proteomes" id="UP001217918">
    <property type="component" value="Unassembled WGS sequence"/>
</dbReference>
<evidence type="ECO:0000256" key="3">
    <source>
        <dbReference type="ARBA" id="ARBA00022516"/>
    </source>
</evidence>
<dbReference type="GO" id="GO:0019367">
    <property type="term" value="P:fatty acid elongation, saturated fatty acid"/>
    <property type="evidence" value="ECO:0007669"/>
    <property type="project" value="TreeGrafter"/>
</dbReference>
<evidence type="ECO:0000256" key="2">
    <source>
        <dbReference type="ARBA" id="ARBA00007263"/>
    </source>
</evidence>
<keyword evidence="8 12" id="KW-0443">Lipid metabolism</keyword>
<feature type="transmembrane region" description="Helical" evidence="12">
    <location>
        <begin position="228"/>
        <end position="246"/>
    </location>
</feature>
<name>A0AAD9I415_9PEZI</name>
<dbReference type="EMBL" id="JAQQPM010000004">
    <property type="protein sequence ID" value="KAK2070528.1"/>
    <property type="molecule type" value="Genomic_DNA"/>
</dbReference>
<evidence type="ECO:0000256" key="7">
    <source>
        <dbReference type="ARBA" id="ARBA00022989"/>
    </source>
</evidence>
<dbReference type="GO" id="GO:0005789">
    <property type="term" value="C:endoplasmic reticulum membrane"/>
    <property type="evidence" value="ECO:0007669"/>
    <property type="project" value="TreeGrafter"/>
</dbReference>
<comment type="caution">
    <text evidence="14">The sequence shown here is derived from an EMBL/GenBank/DDBJ whole genome shotgun (WGS) entry which is preliminary data.</text>
</comment>
<keyword evidence="5 12" id="KW-0812">Transmembrane</keyword>
<keyword evidence="15" id="KW-1185">Reference proteome</keyword>
<evidence type="ECO:0000256" key="11">
    <source>
        <dbReference type="ARBA" id="ARBA00047375"/>
    </source>
</evidence>
<feature type="transmembrane region" description="Helical" evidence="12">
    <location>
        <begin position="60"/>
        <end position="78"/>
    </location>
</feature>
<evidence type="ECO:0000256" key="4">
    <source>
        <dbReference type="ARBA" id="ARBA00022679"/>
    </source>
</evidence>
<keyword evidence="7 12" id="KW-1133">Transmembrane helix</keyword>
<gene>
    <name evidence="14" type="ORF">P8C59_005013</name>
</gene>
<feature type="transmembrane region" description="Helical" evidence="12">
    <location>
        <begin position="266"/>
        <end position="287"/>
    </location>
</feature>
<evidence type="ECO:0000256" key="12">
    <source>
        <dbReference type="RuleBase" id="RU361115"/>
    </source>
</evidence>
<keyword evidence="6 12" id="KW-0276">Fatty acid metabolism</keyword>
<dbReference type="EC" id="2.3.1.-" evidence="12"/>
<evidence type="ECO:0000256" key="13">
    <source>
        <dbReference type="SAM" id="MobiDB-lite"/>
    </source>
</evidence>
<comment type="similarity">
    <text evidence="2 12">Belongs to the ELO family.</text>
</comment>
<keyword evidence="3 12" id="KW-0444">Lipid biosynthesis</keyword>
<reference evidence="14" key="1">
    <citation type="journal article" date="2023" name="Mol. Plant Microbe Interact.">
        <title>Elucidating the Obligate Nature and Biological Capacity of an Invasive Fungal Corn Pathogen.</title>
        <authorList>
            <person name="MacCready J.S."/>
            <person name="Roggenkamp E.M."/>
            <person name="Gdanetz K."/>
            <person name="Chilvers M.I."/>
        </authorList>
    </citation>
    <scope>NUCLEOTIDE SEQUENCE</scope>
    <source>
        <strain evidence="14">PM02</strain>
    </source>
</reference>
<organism evidence="14 15">
    <name type="scientific">Phyllachora maydis</name>
    <dbReference type="NCBI Taxonomy" id="1825666"/>
    <lineage>
        <taxon>Eukaryota</taxon>
        <taxon>Fungi</taxon>
        <taxon>Dikarya</taxon>
        <taxon>Ascomycota</taxon>
        <taxon>Pezizomycotina</taxon>
        <taxon>Sordariomycetes</taxon>
        <taxon>Sordariomycetidae</taxon>
        <taxon>Phyllachorales</taxon>
        <taxon>Phyllachoraceae</taxon>
        <taxon>Phyllachora</taxon>
    </lineage>
</organism>
<dbReference type="GO" id="GO:0030148">
    <property type="term" value="P:sphingolipid biosynthetic process"/>
    <property type="evidence" value="ECO:0007669"/>
    <property type="project" value="TreeGrafter"/>
</dbReference>
<comment type="subcellular location">
    <subcellularLocation>
        <location evidence="1">Membrane</location>
        <topology evidence="1">Multi-pass membrane protein</topology>
    </subcellularLocation>
</comment>
<dbReference type="PANTHER" id="PTHR11157">
    <property type="entry name" value="FATTY ACID ACYL TRANSFERASE-RELATED"/>
    <property type="match status" value="1"/>
</dbReference>
<comment type="catalytic activity">
    <reaction evidence="11">
        <text>a very-long-chain acyl-CoA + malonyl-CoA + H(+) = a very-long-chain 3-oxoacyl-CoA + CO2 + CoA</text>
        <dbReference type="Rhea" id="RHEA:32727"/>
        <dbReference type="ChEBI" id="CHEBI:15378"/>
        <dbReference type="ChEBI" id="CHEBI:16526"/>
        <dbReference type="ChEBI" id="CHEBI:57287"/>
        <dbReference type="ChEBI" id="CHEBI:57384"/>
        <dbReference type="ChEBI" id="CHEBI:90725"/>
        <dbReference type="ChEBI" id="CHEBI:90736"/>
        <dbReference type="EC" id="2.3.1.199"/>
    </reaction>
</comment>
<keyword evidence="10 12" id="KW-0275">Fatty acid biosynthesis</keyword>
<evidence type="ECO:0000256" key="6">
    <source>
        <dbReference type="ARBA" id="ARBA00022832"/>
    </source>
</evidence>
<evidence type="ECO:0000256" key="1">
    <source>
        <dbReference type="ARBA" id="ARBA00004141"/>
    </source>
</evidence>
<evidence type="ECO:0000256" key="5">
    <source>
        <dbReference type="ARBA" id="ARBA00022692"/>
    </source>
</evidence>
<dbReference type="GO" id="GO:0034626">
    <property type="term" value="P:fatty acid elongation, polyunsaturated fatty acid"/>
    <property type="evidence" value="ECO:0007669"/>
    <property type="project" value="TreeGrafter"/>
</dbReference>
<feature type="transmembrane region" description="Helical" evidence="12">
    <location>
        <begin position="189"/>
        <end position="208"/>
    </location>
</feature>